<dbReference type="EMBL" id="FMAY01000001">
    <property type="protein sequence ID" value="SCB71849.1"/>
    <property type="molecule type" value="Genomic_DNA"/>
</dbReference>
<gene>
    <name evidence="10" type="ORF">GA0061071_1012</name>
</gene>
<dbReference type="Pfam" id="PF02465">
    <property type="entry name" value="FliD_N"/>
    <property type="match status" value="1"/>
</dbReference>
<feature type="domain" description="Flagellar hook-associated protein 2 N-terminal" evidence="8">
    <location>
        <begin position="12"/>
        <end position="106"/>
    </location>
</feature>
<feature type="domain" description="Flagellar hook-associated protein 2 C-terminal" evidence="9">
    <location>
        <begin position="226"/>
        <end position="458"/>
    </location>
</feature>
<dbReference type="InterPro" id="IPR040026">
    <property type="entry name" value="FliD"/>
</dbReference>
<evidence type="ECO:0000256" key="5">
    <source>
        <dbReference type="ARBA" id="ARBA00023143"/>
    </source>
</evidence>
<dbReference type="PANTHER" id="PTHR30288:SF0">
    <property type="entry name" value="FLAGELLAR HOOK-ASSOCIATED PROTEIN 2"/>
    <property type="match status" value="1"/>
</dbReference>
<evidence type="ECO:0000256" key="4">
    <source>
        <dbReference type="ARBA" id="ARBA00023054"/>
    </source>
</evidence>
<comment type="function">
    <text evidence="7">Required for morphogenesis and for the elongation of the flagellar filament by facilitating polymerization of the flagellin monomers at the tip of growing filament. Forms a capping structure, which prevents flagellin subunits (transported through the central channel of the flagellum) from leaking out without polymerization at the distal end.</text>
</comment>
<keyword evidence="10" id="KW-0282">Flagellum</keyword>
<keyword evidence="7" id="KW-0964">Secreted</keyword>
<dbReference type="AlphaFoldDB" id="A0A1C3YP31"/>
<comment type="subunit">
    <text evidence="2 7">Homopentamer.</text>
</comment>
<keyword evidence="10" id="KW-0966">Cell projection</keyword>
<keyword evidence="11" id="KW-1185">Reference proteome</keyword>
<evidence type="ECO:0000256" key="7">
    <source>
        <dbReference type="RuleBase" id="RU362066"/>
    </source>
</evidence>
<evidence type="ECO:0000256" key="6">
    <source>
        <dbReference type="ARBA" id="ARBA00025175"/>
    </source>
</evidence>
<dbReference type="RefSeq" id="WP_061494302.1">
    <property type="nucleotide sequence ID" value="NZ_CP115659.1"/>
</dbReference>
<accession>A0A1C3YP31</accession>
<dbReference type="Pfam" id="PF07195">
    <property type="entry name" value="FliD_C"/>
    <property type="match status" value="1"/>
</dbReference>
<evidence type="ECO:0000256" key="1">
    <source>
        <dbReference type="ARBA" id="ARBA00009764"/>
    </source>
</evidence>
<dbReference type="InterPro" id="IPR010809">
    <property type="entry name" value="FliD_C"/>
</dbReference>
<evidence type="ECO:0000256" key="3">
    <source>
        <dbReference type="ARBA" id="ARBA00016246"/>
    </source>
</evidence>
<keyword evidence="10" id="KW-0969">Cilium</keyword>
<organism evidence="10 11">
    <name type="scientific">Kosakonia oryzendophytica</name>
    <dbReference type="NCBI Taxonomy" id="1005665"/>
    <lineage>
        <taxon>Bacteria</taxon>
        <taxon>Pseudomonadati</taxon>
        <taxon>Pseudomonadota</taxon>
        <taxon>Gammaproteobacteria</taxon>
        <taxon>Enterobacterales</taxon>
        <taxon>Enterobacteriaceae</taxon>
        <taxon>Kosakonia</taxon>
    </lineage>
</organism>
<dbReference type="GO" id="GO:0007155">
    <property type="term" value="P:cell adhesion"/>
    <property type="evidence" value="ECO:0007669"/>
    <property type="project" value="InterPro"/>
</dbReference>
<evidence type="ECO:0000259" key="9">
    <source>
        <dbReference type="Pfam" id="PF07195"/>
    </source>
</evidence>
<name>A0A1C3YP31_9ENTR</name>
<dbReference type="InterPro" id="IPR003481">
    <property type="entry name" value="FliD_N"/>
</dbReference>
<dbReference type="GO" id="GO:0009424">
    <property type="term" value="C:bacterial-type flagellum hook"/>
    <property type="evidence" value="ECO:0007669"/>
    <property type="project" value="UniProtKB-UniRule"/>
</dbReference>
<dbReference type="OrthoDB" id="5980200at2"/>
<keyword evidence="4" id="KW-0175">Coiled coil</keyword>
<comment type="subcellular location">
    <subcellularLocation>
        <location evidence="7">Secreted</location>
    </subcellularLocation>
    <subcellularLocation>
        <location evidence="7">Bacterial flagellum</location>
    </subcellularLocation>
</comment>
<sequence>MSSISSLGAGTSLDLNTLYANLQTAEETKLKPITTQQTSYKAKLTAWGVVQTSLTKLQTAANALKNTSNIAATKVSSTNTAFTATLANTAAAGTYSIDVTSLAASQSLLSPKVTSKDTDLGDSSMSSRTITITQPGQTNPMTVTLTSDKTSLADIRDAINKQQGSVTASVIKADDSSYYLALTSRDSGTKNQMTITTDDAQLAQYISYDSTNPSSTSNKMTQQVAAADAKVKINGIEITRSSNTITDAPEGVTLTLNKLTTAGSPETLSVTKDNAPMAAAIQAYVDAYNSLQTTIANQTKYTAVDKGSDAQSTSNGDLLGDGTLRNIQTRLRSVLSASQSATGSSVSILSQLGITQDTSGKLTVDSTKLDKALNEKSADVISFLSGDGKTTGFATQASNLLADFLGTSGSVQNATDGINKTLKRLSDQYDRTNEQITATMARYKTQFTSLSTLVSSLTSTGNYLTQQFNAMNA</sequence>
<comment type="function">
    <text evidence="6">Required for the morphogenesis and for the elongation of the flagellar filament by facilitating polymerization of the flagellin monomers at the tip of growing filament. Forms a capping structure, which prevents flagellin subunits (transported through the central channel of the flagellum) from leaking out without polymerization at the distal end.</text>
</comment>
<evidence type="ECO:0000313" key="10">
    <source>
        <dbReference type="EMBL" id="SCB71849.1"/>
    </source>
</evidence>
<dbReference type="NCBIfam" id="NF005955">
    <property type="entry name" value="PRK08032.1"/>
    <property type="match status" value="1"/>
</dbReference>
<proteinExistence type="inferred from homology"/>
<evidence type="ECO:0000259" key="8">
    <source>
        <dbReference type="Pfam" id="PF02465"/>
    </source>
</evidence>
<reference evidence="11" key="1">
    <citation type="submission" date="2016-08" db="EMBL/GenBank/DDBJ databases">
        <authorList>
            <person name="Varghese N."/>
            <person name="Submissions Spin"/>
        </authorList>
    </citation>
    <scope>NUCLEOTIDE SEQUENCE [LARGE SCALE GENOMIC DNA]</scope>
    <source>
        <strain evidence="11">REICA_082</strain>
    </source>
</reference>
<keyword evidence="5 7" id="KW-0975">Bacterial flagellum</keyword>
<protein>
    <recommendedName>
        <fullName evidence="3 7">Flagellar hook-associated protein 2</fullName>
        <shortName evidence="7">HAP2</shortName>
    </recommendedName>
    <alternativeName>
        <fullName evidence="7">Flagellar cap protein</fullName>
    </alternativeName>
</protein>
<comment type="similarity">
    <text evidence="1 7">Belongs to the FliD family.</text>
</comment>
<dbReference type="Proteomes" id="UP000198975">
    <property type="component" value="Unassembled WGS sequence"/>
</dbReference>
<dbReference type="GO" id="GO:0009421">
    <property type="term" value="C:bacterial-type flagellum filament cap"/>
    <property type="evidence" value="ECO:0007669"/>
    <property type="project" value="InterPro"/>
</dbReference>
<evidence type="ECO:0000313" key="11">
    <source>
        <dbReference type="Proteomes" id="UP000198975"/>
    </source>
</evidence>
<dbReference type="GO" id="GO:0005576">
    <property type="term" value="C:extracellular region"/>
    <property type="evidence" value="ECO:0007669"/>
    <property type="project" value="UniProtKB-SubCell"/>
</dbReference>
<evidence type="ECO:0000256" key="2">
    <source>
        <dbReference type="ARBA" id="ARBA00011255"/>
    </source>
</evidence>
<dbReference type="GO" id="GO:0071973">
    <property type="term" value="P:bacterial-type flagellum-dependent cell motility"/>
    <property type="evidence" value="ECO:0007669"/>
    <property type="project" value="TreeGrafter"/>
</dbReference>
<dbReference type="PANTHER" id="PTHR30288">
    <property type="entry name" value="FLAGELLAR CAP/ASSEMBLY PROTEIN FLID"/>
    <property type="match status" value="1"/>
</dbReference>